<gene>
    <name evidence="1" type="ORF">CR194_05195</name>
</gene>
<dbReference type="RefSeq" id="WP_110608553.1">
    <property type="nucleotide sequence ID" value="NZ_PDOD01000001.1"/>
</dbReference>
<keyword evidence="2" id="KW-1185">Reference proteome</keyword>
<dbReference type="Proteomes" id="UP000248214">
    <property type="component" value="Unassembled WGS sequence"/>
</dbReference>
<reference evidence="1 2" key="1">
    <citation type="submission" date="2017-10" db="EMBL/GenBank/DDBJ databases">
        <title>Bacillus sp. nov., a halophilic bacterium isolated from a Keqin Lake.</title>
        <authorList>
            <person name="Wang H."/>
        </authorList>
    </citation>
    <scope>NUCLEOTIDE SEQUENCE [LARGE SCALE GENOMIC DNA]</scope>
    <source>
        <strain evidence="1 2">KQ-12</strain>
    </source>
</reference>
<dbReference type="EMBL" id="PDOD01000001">
    <property type="protein sequence ID" value="PYZ94920.1"/>
    <property type="molecule type" value="Genomic_DNA"/>
</dbReference>
<evidence type="ECO:0000313" key="2">
    <source>
        <dbReference type="Proteomes" id="UP000248214"/>
    </source>
</evidence>
<dbReference type="AlphaFoldDB" id="A0A323TK15"/>
<comment type="caution">
    <text evidence="1">The sequence shown here is derived from an EMBL/GenBank/DDBJ whole genome shotgun (WGS) entry which is preliminary data.</text>
</comment>
<organism evidence="1 2">
    <name type="scientific">Salipaludibacillus keqinensis</name>
    <dbReference type="NCBI Taxonomy" id="2045207"/>
    <lineage>
        <taxon>Bacteria</taxon>
        <taxon>Bacillati</taxon>
        <taxon>Bacillota</taxon>
        <taxon>Bacilli</taxon>
        <taxon>Bacillales</taxon>
        <taxon>Bacillaceae</taxon>
    </lineage>
</organism>
<accession>A0A323TK15</accession>
<dbReference type="OrthoDB" id="8254501at2"/>
<proteinExistence type="predicted"/>
<sequence>MYLSLNKKTYNELIDKTLKLGDIFFSKGSIQRYKKDEFRLDDYVKVNYQYNITNLEEIKIFDRFLSLMFSFRPEDKLPTVGFKSFLLERGKSSNITFQYYSKNENEFYYLKGKYRYPILDGYVIYKLNYNKGWMNLTKLSKKKIPTNINKYIYRDKDSDGLEKHWRLNVYKYENFYPSIFIENISHVYYGEHLSNLGIKSPF</sequence>
<evidence type="ECO:0000313" key="1">
    <source>
        <dbReference type="EMBL" id="PYZ94920.1"/>
    </source>
</evidence>
<protein>
    <submittedName>
        <fullName evidence="1">Uncharacterized protein</fullName>
    </submittedName>
</protein>
<name>A0A323TK15_9BACI</name>